<dbReference type="Pfam" id="PF13087">
    <property type="entry name" value="AAA_12"/>
    <property type="match status" value="1"/>
</dbReference>
<feature type="region of interest" description="CC/SHH/C" evidence="11">
    <location>
        <begin position="133"/>
        <end position="161"/>
    </location>
</feature>
<dbReference type="Pfam" id="PF09416">
    <property type="entry name" value="UPF1_Zn_bind"/>
    <property type="match status" value="1"/>
</dbReference>
<dbReference type="PANTHER" id="PTHR10887">
    <property type="entry name" value="DNA2/NAM7 HELICASE FAMILY"/>
    <property type="match status" value="1"/>
</dbReference>
<dbReference type="Proteomes" id="UP000613740">
    <property type="component" value="Unassembled WGS sequence"/>
</dbReference>
<evidence type="ECO:0000256" key="8">
    <source>
        <dbReference type="ARBA" id="ARBA00022806"/>
    </source>
</evidence>
<dbReference type="PANTHER" id="PTHR10887:SF364">
    <property type="entry name" value="REGULATOR OF NONSENSE TRANSCRIPTS 1"/>
    <property type="match status" value="1"/>
</dbReference>
<keyword evidence="15" id="KW-1185">Reference proteome</keyword>
<evidence type="ECO:0000256" key="12">
    <source>
        <dbReference type="SAM" id="MobiDB-lite"/>
    </source>
</evidence>
<feature type="region of interest" description="C3H" evidence="11">
    <location>
        <begin position="119"/>
        <end position="151"/>
    </location>
</feature>
<feature type="domain" description="Upf1" evidence="13">
    <location>
        <begin position="111"/>
        <end position="268"/>
    </location>
</feature>
<dbReference type="Pfam" id="PF18141">
    <property type="entry name" value="UPF1_1B_dom"/>
    <property type="match status" value="1"/>
</dbReference>
<feature type="region of interest" description="Disordered" evidence="12">
    <location>
        <begin position="931"/>
        <end position="971"/>
    </location>
</feature>
<dbReference type="InterPro" id="IPR040812">
    <property type="entry name" value="UPF1_1B_dom"/>
</dbReference>
<feature type="region of interest" description="Disordered" evidence="12">
    <location>
        <begin position="1053"/>
        <end position="1074"/>
    </location>
</feature>
<accession>A0A835SK42</accession>
<dbReference type="SUPFAM" id="SSF52540">
    <property type="entry name" value="P-loop containing nucleoside triphosphate hydrolases"/>
    <property type="match status" value="1"/>
</dbReference>
<dbReference type="OrthoDB" id="6513042at2759"/>
<evidence type="ECO:0000256" key="3">
    <source>
        <dbReference type="ARBA" id="ARBA00022490"/>
    </source>
</evidence>
<dbReference type="GO" id="GO:0003724">
    <property type="term" value="F:RNA helicase activity"/>
    <property type="evidence" value="ECO:0007669"/>
    <property type="project" value="InterPro"/>
</dbReference>
<dbReference type="InterPro" id="IPR041679">
    <property type="entry name" value="DNA2/NAM7-like_C"/>
</dbReference>
<keyword evidence="7" id="KW-0378">Hydrolase</keyword>
<evidence type="ECO:0000256" key="7">
    <source>
        <dbReference type="ARBA" id="ARBA00022801"/>
    </source>
</evidence>
<keyword evidence="5" id="KW-0547">Nucleotide-binding</keyword>
<name>A0A835SK42_9CHLO</name>
<dbReference type="CDD" id="cd18808">
    <property type="entry name" value="SF1_C_Upf1"/>
    <property type="match status" value="1"/>
</dbReference>
<evidence type="ECO:0000256" key="5">
    <source>
        <dbReference type="ARBA" id="ARBA00022741"/>
    </source>
</evidence>
<evidence type="ECO:0000256" key="2">
    <source>
        <dbReference type="ARBA" id="ARBA00007913"/>
    </source>
</evidence>
<feature type="compositionally biased region" description="Gly residues" evidence="12">
    <location>
        <begin position="954"/>
        <end position="968"/>
    </location>
</feature>
<dbReference type="CDD" id="cd18039">
    <property type="entry name" value="DEXXQc_UPF1"/>
    <property type="match status" value="1"/>
</dbReference>
<protein>
    <recommendedName>
        <fullName evidence="13">Upf1 domain-containing protein</fullName>
    </recommendedName>
</protein>
<dbReference type="EMBL" id="JAEHOD010000091">
    <property type="protein sequence ID" value="KAG2428588.1"/>
    <property type="molecule type" value="Genomic_DNA"/>
</dbReference>
<dbReference type="Gene3D" id="2.40.30.230">
    <property type="match status" value="1"/>
</dbReference>
<evidence type="ECO:0000313" key="14">
    <source>
        <dbReference type="EMBL" id="KAG2428588.1"/>
    </source>
</evidence>
<comment type="subcellular location">
    <subcellularLocation>
        <location evidence="1">Cytoplasm</location>
    </subcellularLocation>
</comment>
<dbReference type="GO" id="GO:0008270">
    <property type="term" value="F:zinc ion binding"/>
    <property type="evidence" value="ECO:0007669"/>
    <property type="project" value="UniProtKB-UniRule"/>
</dbReference>
<evidence type="ECO:0000313" key="15">
    <source>
        <dbReference type="Proteomes" id="UP000613740"/>
    </source>
</evidence>
<organism evidence="14 15">
    <name type="scientific">Chlamydomonas schloesseri</name>
    <dbReference type="NCBI Taxonomy" id="2026947"/>
    <lineage>
        <taxon>Eukaryota</taxon>
        <taxon>Viridiplantae</taxon>
        <taxon>Chlorophyta</taxon>
        <taxon>core chlorophytes</taxon>
        <taxon>Chlorophyceae</taxon>
        <taxon>CS clade</taxon>
        <taxon>Chlamydomonadales</taxon>
        <taxon>Chlamydomonadaceae</taxon>
        <taxon>Chlamydomonas</taxon>
    </lineage>
</organism>
<dbReference type="Gene3D" id="3.40.50.300">
    <property type="entry name" value="P-loop containing nucleotide triphosphate hydrolases"/>
    <property type="match status" value="2"/>
</dbReference>
<comment type="caution">
    <text evidence="14">The sequence shown here is derived from an EMBL/GenBank/DDBJ whole genome shotgun (WGS) entry which is preliminary data.</text>
</comment>
<feature type="region of interest" description="C4" evidence="11">
    <location>
        <begin position="179"/>
        <end position="209"/>
    </location>
</feature>
<keyword evidence="6 11" id="KW-0863">Zinc-finger</keyword>
<dbReference type="CDD" id="cd21407">
    <property type="entry name" value="1B_UPF1-like"/>
    <property type="match status" value="1"/>
</dbReference>
<dbReference type="InterPro" id="IPR047187">
    <property type="entry name" value="SF1_C_Upf1"/>
</dbReference>
<dbReference type="GO" id="GO:0000184">
    <property type="term" value="P:nuclear-transcribed mRNA catabolic process, nonsense-mediated decay"/>
    <property type="evidence" value="ECO:0007669"/>
    <property type="project" value="InterPro"/>
</dbReference>
<dbReference type="InterPro" id="IPR045055">
    <property type="entry name" value="DNA2/NAM7-like"/>
</dbReference>
<dbReference type="InterPro" id="IPR018999">
    <property type="entry name" value="UPF1_CH/ZBD"/>
</dbReference>
<evidence type="ECO:0000256" key="1">
    <source>
        <dbReference type="ARBA" id="ARBA00004496"/>
    </source>
</evidence>
<dbReference type="PROSITE" id="PS51997">
    <property type="entry name" value="UPF1_CH_RICH"/>
    <property type="match status" value="1"/>
</dbReference>
<dbReference type="GO" id="GO:0005737">
    <property type="term" value="C:cytoplasm"/>
    <property type="evidence" value="ECO:0007669"/>
    <property type="project" value="UniProtKB-SubCell"/>
</dbReference>
<dbReference type="GO" id="GO:0005524">
    <property type="term" value="F:ATP binding"/>
    <property type="evidence" value="ECO:0007669"/>
    <property type="project" value="UniProtKB-KW"/>
</dbReference>
<dbReference type="AlphaFoldDB" id="A0A835SK42"/>
<dbReference type="GO" id="GO:0003723">
    <property type="term" value="F:RNA binding"/>
    <property type="evidence" value="ECO:0007669"/>
    <property type="project" value="InterPro"/>
</dbReference>
<evidence type="ECO:0000259" key="13">
    <source>
        <dbReference type="PROSITE" id="PS51997"/>
    </source>
</evidence>
<evidence type="ECO:0000256" key="9">
    <source>
        <dbReference type="ARBA" id="ARBA00022833"/>
    </source>
</evidence>
<gene>
    <name evidence="14" type="ORF">HYH02_014290</name>
</gene>
<dbReference type="Gene3D" id="6.10.140.1240">
    <property type="match status" value="1"/>
</dbReference>
<dbReference type="FunFam" id="3.40.50.300:FF:000097">
    <property type="entry name" value="Regulator of nonsense transcripts 1"/>
    <property type="match status" value="1"/>
</dbReference>
<evidence type="ECO:0000256" key="4">
    <source>
        <dbReference type="ARBA" id="ARBA00022723"/>
    </source>
</evidence>
<evidence type="ECO:0000256" key="11">
    <source>
        <dbReference type="PROSITE-ProRule" id="PRU01341"/>
    </source>
</evidence>
<dbReference type="CDD" id="cd21400">
    <property type="entry name" value="ZBD_UPF1-like"/>
    <property type="match status" value="1"/>
</dbReference>
<keyword evidence="10" id="KW-0067">ATP-binding</keyword>
<keyword evidence="4 11" id="KW-0479">Metal-binding</keyword>
<proteinExistence type="inferred from homology"/>
<reference evidence="14" key="1">
    <citation type="journal article" date="2020" name="bioRxiv">
        <title>Comparative genomics of Chlamydomonas.</title>
        <authorList>
            <person name="Craig R.J."/>
            <person name="Hasan A.R."/>
            <person name="Ness R.W."/>
            <person name="Keightley P.D."/>
        </authorList>
    </citation>
    <scope>NUCLEOTIDE SEQUENCE</scope>
    <source>
        <strain evidence="14">CCAP 11/173</strain>
    </source>
</reference>
<keyword evidence="8" id="KW-0347">Helicase</keyword>
<comment type="similarity">
    <text evidence="2">Belongs to the DNA2/NAM7 helicase family.</text>
</comment>
<dbReference type="Pfam" id="PF13086">
    <property type="entry name" value="AAA_11"/>
    <property type="match status" value="2"/>
</dbReference>
<keyword evidence="3" id="KW-0963">Cytoplasm</keyword>
<dbReference type="InterPro" id="IPR041677">
    <property type="entry name" value="DNA2/NAM7_AAA_11"/>
</dbReference>
<evidence type="ECO:0000256" key="6">
    <source>
        <dbReference type="ARBA" id="ARBA00022771"/>
    </source>
</evidence>
<dbReference type="GO" id="GO:0016787">
    <property type="term" value="F:hydrolase activity"/>
    <property type="evidence" value="ECO:0007669"/>
    <property type="project" value="UniProtKB-KW"/>
</dbReference>
<keyword evidence="9 11" id="KW-0862">Zinc</keyword>
<evidence type="ECO:0000256" key="10">
    <source>
        <dbReference type="ARBA" id="ARBA00022840"/>
    </source>
</evidence>
<sequence>MTQPFPTQASDFNFSFAEAGGGLTFQDYGATQDVHPGTLQFNDFTQGVSQALNWGAPAGVTAASQRLAQQQVHQSAFDAPLDGLTAGFQQQLRFQETFDEEAEEEQPPAEPEKAPEWACAYCGIHNPSCVVKCLSTNKWFCNGRVHGTGSCIILHLVKSKNKEVQLHRDSPLGDTVLECYASGTRNLFVLGFVPVKSENTVVLLARDTPPNHPTIRDLNLDLSQWQPIVEDRGLVPWLVKQPSEAELLRARHLKLDQINKLEEMWKTKPAAGVDDLDEKATAEGDGVAQPVTLKYEDSAQYQAVFEPLVKLEADYDRSIKESQSRDDITLRWDWGLNAKRVAYFYFPRDDNELKLMQGDELKLRHKNASNRGAWEALGHVLTYQQSEEVCLELFTNDVPEDCTVGFSVDFVWRGTSFDRMRNALNTFRKYSASISGYLYHLILGHPVEPVTLKIPLPKAGLGVPSLPELNHSQLHAVKSVLQQPLSLIQGPPGTGKTVTSAAIVYHLAHSGTGQVLVAAPSNVAVDQLAHKMDQTGLKVVRLCAKTREAVASPVEHLTLHYQVTHMAVPEGERLRKLLALRGAQGGLNASDEKELKSLRRRLEMEVLENADVVCTTCVGAGDPRLSHFRFQHVLIDESTQAAEPECLIPMVLGAKQVILVGDHCQLGPVIMCKKAAEAGLCQSLFERLRLLGVKPIRLQVQYRMHPCLSEFPSNTFYEGTLQNGTGMGERRLAGVDFPWPNPDKPMMFWVQLGAEEISASGTSYLNRTEAAAVEKVVTRFLQNGMGPGQIGVITPYEGQRAHVVSVMVRNGTARQDLYKEIEVSSVDAFQGREKDIIVLSCVRSNEHSSIGFLSDPRRLNVALTRARFGLVVLGNPRVLSRQPLWNSLLQYFKEHGCLVEGPLTNLKASMVQLHKPKRVFDRMSFGVGALTTNRYQPPEKVGDPLPPKASPGYGPAGPGQPGSGGPLGAAGAAGQQLQFAAVPSTGSSAAAGGSGAVANGGGNRYSSRAAAGAAGRGNGAAGAAAAAMAAAAGRAGASQTFMPFAAPTYSIPAPAGRGKGPRGDAPASQAASDLSLPGVYTQPAAVAGGTTQGTLPATQALTGLGGASQLPGGAAAAALPYGFTADFSQTSGYGGLGAAGVGMGALGGLPGMGLGVGLGADVDFNSQVDNFLLSQGFGNETQFLDAATGEFLGGFGGATQDR</sequence>
<dbReference type="InterPro" id="IPR027417">
    <property type="entry name" value="P-loop_NTPase"/>
</dbReference>